<comment type="caution">
    <text evidence="1">The sequence shown here is derived from an EMBL/GenBank/DDBJ whole genome shotgun (WGS) entry which is preliminary data.</text>
</comment>
<accession>A0A922FN24</accession>
<protein>
    <submittedName>
        <fullName evidence="1">Uncharacterized protein</fullName>
    </submittedName>
</protein>
<gene>
    <name evidence="1" type="ORF">I3842_03G215600</name>
</gene>
<sequence length="186" mass="21623">MGIVRTCVSGFFLFLVLSLAIWGSEWALELKLYLFMKINFKLLVKSNCKVNLASNMHAWMRKLTEKYNCGNYGRVPFSYSEKSETILWPHAYLFSTTYLDLNIDNLWLPLREVGVHEVGRSRAINWTSLFRTQKSEKLKMEQGKGETRTEAPTLLEHTKIGQVTIQILRKVVIRTFSMGYLNFNSQ</sequence>
<organism evidence="1 2">
    <name type="scientific">Carya illinoinensis</name>
    <name type="common">Pecan</name>
    <dbReference type="NCBI Taxonomy" id="32201"/>
    <lineage>
        <taxon>Eukaryota</taxon>
        <taxon>Viridiplantae</taxon>
        <taxon>Streptophyta</taxon>
        <taxon>Embryophyta</taxon>
        <taxon>Tracheophyta</taxon>
        <taxon>Spermatophyta</taxon>
        <taxon>Magnoliopsida</taxon>
        <taxon>eudicotyledons</taxon>
        <taxon>Gunneridae</taxon>
        <taxon>Pentapetalae</taxon>
        <taxon>rosids</taxon>
        <taxon>fabids</taxon>
        <taxon>Fagales</taxon>
        <taxon>Juglandaceae</taxon>
        <taxon>Carya</taxon>
    </lineage>
</organism>
<dbReference type="AlphaFoldDB" id="A0A922FN24"/>
<name>A0A922FN24_CARIL</name>
<dbReference type="EMBL" id="CM031827">
    <property type="protein sequence ID" value="KAG6723595.1"/>
    <property type="molecule type" value="Genomic_DNA"/>
</dbReference>
<evidence type="ECO:0000313" key="1">
    <source>
        <dbReference type="EMBL" id="KAG6723595.1"/>
    </source>
</evidence>
<dbReference type="Proteomes" id="UP000811246">
    <property type="component" value="Chromosome 3"/>
</dbReference>
<proteinExistence type="predicted"/>
<evidence type="ECO:0000313" key="2">
    <source>
        <dbReference type="Proteomes" id="UP000811246"/>
    </source>
</evidence>
<reference evidence="1" key="1">
    <citation type="submission" date="2021-01" db="EMBL/GenBank/DDBJ databases">
        <authorList>
            <person name="Lovell J.T."/>
            <person name="Bentley N."/>
            <person name="Bhattarai G."/>
            <person name="Jenkins J.W."/>
            <person name="Sreedasyam A."/>
            <person name="Alarcon Y."/>
            <person name="Bock C."/>
            <person name="Boston L."/>
            <person name="Carlson J."/>
            <person name="Cervantes K."/>
            <person name="Clermont K."/>
            <person name="Krom N."/>
            <person name="Kubenka K."/>
            <person name="Mamidi S."/>
            <person name="Mattison C."/>
            <person name="Monteros M."/>
            <person name="Pisani C."/>
            <person name="Plott C."/>
            <person name="Rajasekar S."/>
            <person name="Rhein H.S."/>
            <person name="Rohla C."/>
            <person name="Song M."/>
            <person name="Hilaire R.S."/>
            <person name="Shu S."/>
            <person name="Wells L."/>
            <person name="Wang X."/>
            <person name="Webber J."/>
            <person name="Heerema R.J."/>
            <person name="Klein P."/>
            <person name="Conner P."/>
            <person name="Grauke L."/>
            <person name="Grimwood J."/>
            <person name="Schmutz J."/>
            <person name="Randall J.J."/>
        </authorList>
    </citation>
    <scope>NUCLEOTIDE SEQUENCE</scope>
    <source>
        <tissue evidence="1">Leaf</tissue>
    </source>
</reference>